<name>A0A2K3K435_TRIPR</name>
<accession>A0A2K3K435</accession>
<comment type="caution">
    <text evidence="1">The sequence shown here is derived from an EMBL/GenBank/DDBJ whole genome shotgun (WGS) entry which is preliminary data.</text>
</comment>
<gene>
    <name evidence="1" type="ORF">L195_g060469</name>
</gene>
<organism evidence="1 2">
    <name type="scientific">Trifolium pratense</name>
    <name type="common">Red clover</name>
    <dbReference type="NCBI Taxonomy" id="57577"/>
    <lineage>
        <taxon>Eukaryota</taxon>
        <taxon>Viridiplantae</taxon>
        <taxon>Streptophyta</taxon>
        <taxon>Embryophyta</taxon>
        <taxon>Tracheophyta</taxon>
        <taxon>Spermatophyta</taxon>
        <taxon>Magnoliopsida</taxon>
        <taxon>eudicotyledons</taxon>
        <taxon>Gunneridae</taxon>
        <taxon>Pentapetalae</taxon>
        <taxon>rosids</taxon>
        <taxon>fabids</taxon>
        <taxon>Fabales</taxon>
        <taxon>Fabaceae</taxon>
        <taxon>Papilionoideae</taxon>
        <taxon>50 kb inversion clade</taxon>
        <taxon>NPAAA clade</taxon>
        <taxon>Hologalegina</taxon>
        <taxon>IRL clade</taxon>
        <taxon>Trifolieae</taxon>
        <taxon>Trifolium</taxon>
    </lineage>
</organism>
<feature type="non-terminal residue" evidence="1">
    <location>
        <position position="67"/>
    </location>
</feature>
<keyword evidence="1" id="KW-0808">Transferase</keyword>
<protein>
    <submittedName>
        <fullName evidence="1">Flavonoid glycosyltransferase</fullName>
    </submittedName>
</protein>
<dbReference type="EMBL" id="ASHM01139712">
    <property type="protein sequence ID" value="PNX61036.1"/>
    <property type="molecule type" value="Genomic_DNA"/>
</dbReference>
<evidence type="ECO:0000313" key="1">
    <source>
        <dbReference type="EMBL" id="PNX61036.1"/>
    </source>
</evidence>
<reference evidence="1 2" key="2">
    <citation type="journal article" date="2017" name="Front. Plant Sci.">
        <title>Gene Classification and Mining of Molecular Markers Useful in Red Clover (Trifolium pratense) Breeding.</title>
        <authorList>
            <person name="Istvanek J."/>
            <person name="Dluhosova J."/>
            <person name="Dluhos P."/>
            <person name="Patkova L."/>
            <person name="Nedelnik J."/>
            <person name="Repkova J."/>
        </authorList>
    </citation>
    <scope>NUCLEOTIDE SEQUENCE [LARGE SCALE GENOMIC DNA]</scope>
    <source>
        <strain evidence="2">cv. Tatra</strain>
        <tissue evidence="1">Young leaves</tissue>
    </source>
</reference>
<proteinExistence type="predicted"/>
<reference evidence="1 2" key="1">
    <citation type="journal article" date="2014" name="Am. J. Bot.">
        <title>Genome assembly and annotation for red clover (Trifolium pratense; Fabaceae).</title>
        <authorList>
            <person name="Istvanek J."/>
            <person name="Jaros M."/>
            <person name="Krenek A."/>
            <person name="Repkova J."/>
        </authorList>
    </citation>
    <scope>NUCLEOTIDE SEQUENCE [LARGE SCALE GENOMIC DNA]</scope>
    <source>
        <strain evidence="2">cv. Tatra</strain>
        <tissue evidence="1">Young leaves</tissue>
    </source>
</reference>
<dbReference type="GO" id="GO:0016740">
    <property type="term" value="F:transferase activity"/>
    <property type="evidence" value="ECO:0007669"/>
    <property type="project" value="UniProtKB-KW"/>
</dbReference>
<dbReference type="AlphaFoldDB" id="A0A2K3K435"/>
<dbReference type="Proteomes" id="UP000236291">
    <property type="component" value="Unassembled WGS sequence"/>
</dbReference>
<evidence type="ECO:0000313" key="2">
    <source>
        <dbReference type="Proteomes" id="UP000236291"/>
    </source>
</evidence>
<sequence length="67" mass="7550">MLQDWKAVCNAAAKPSSSQQTVVRNSWYDQGAFILAKTEWFTAQCEVHIGETLGLLSVLDWVHELNL</sequence>